<dbReference type="EMBL" id="JARKIF010000001">
    <property type="protein sequence ID" value="KAJ7649963.1"/>
    <property type="molecule type" value="Genomic_DNA"/>
</dbReference>
<evidence type="ECO:0000256" key="2">
    <source>
        <dbReference type="SAM" id="MobiDB-lite"/>
    </source>
</evidence>
<sequence>MPLFKTSPPPPQPATEPAPAPSPMSSRLFHRRAPSESTASGISDYRSAASHPTIPSEDDNRSVRSGFFFRRRASDDSLRSPAPSITPSSFTSASRHRGTDTPHTSPEPNLSRSSSLASRFSLRNFASRDPAVVMARQKVEAAREAEAEADRAIMHARARVRDALGSVKELEEEAHEGALRAKAKQAESKLVSRHAGFLGKHGQ</sequence>
<evidence type="ECO:0000313" key="4">
    <source>
        <dbReference type="Proteomes" id="UP001221142"/>
    </source>
</evidence>
<protein>
    <submittedName>
        <fullName evidence="3">Uncharacterized protein</fullName>
    </submittedName>
</protein>
<feature type="compositionally biased region" description="Polar residues" evidence="2">
    <location>
        <begin position="83"/>
        <end position="93"/>
    </location>
</feature>
<reference evidence="3" key="1">
    <citation type="submission" date="2023-03" db="EMBL/GenBank/DDBJ databases">
        <title>Massive genome expansion in bonnet fungi (Mycena s.s.) driven by repeated elements and novel gene families across ecological guilds.</title>
        <authorList>
            <consortium name="Lawrence Berkeley National Laboratory"/>
            <person name="Harder C.B."/>
            <person name="Miyauchi S."/>
            <person name="Viragh M."/>
            <person name="Kuo A."/>
            <person name="Thoen E."/>
            <person name="Andreopoulos B."/>
            <person name="Lu D."/>
            <person name="Skrede I."/>
            <person name="Drula E."/>
            <person name="Henrissat B."/>
            <person name="Morin E."/>
            <person name="Kohler A."/>
            <person name="Barry K."/>
            <person name="LaButti K."/>
            <person name="Morin E."/>
            <person name="Salamov A."/>
            <person name="Lipzen A."/>
            <person name="Mereny Z."/>
            <person name="Hegedus B."/>
            <person name="Baldrian P."/>
            <person name="Stursova M."/>
            <person name="Weitz H."/>
            <person name="Taylor A."/>
            <person name="Grigoriev I.V."/>
            <person name="Nagy L.G."/>
            <person name="Martin F."/>
            <person name="Kauserud H."/>
        </authorList>
    </citation>
    <scope>NUCLEOTIDE SEQUENCE</scope>
    <source>
        <strain evidence="3">9284</strain>
    </source>
</reference>
<comment type="caution">
    <text evidence="3">The sequence shown here is derived from an EMBL/GenBank/DDBJ whole genome shotgun (WGS) entry which is preliminary data.</text>
</comment>
<proteinExistence type="predicted"/>
<evidence type="ECO:0000256" key="1">
    <source>
        <dbReference type="SAM" id="Coils"/>
    </source>
</evidence>
<keyword evidence="1" id="KW-0175">Coiled coil</keyword>
<organism evidence="3 4">
    <name type="scientific">Roridomyces roridus</name>
    <dbReference type="NCBI Taxonomy" id="1738132"/>
    <lineage>
        <taxon>Eukaryota</taxon>
        <taxon>Fungi</taxon>
        <taxon>Dikarya</taxon>
        <taxon>Basidiomycota</taxon>
        <taxon>Agaricomycotina</taxon>
        <taxon>Agaricomycetes</taxon>
        <taxon>Agaricomycetidae</taxon>
        <taxon>Agaricales</taxon>
        <taxon>Marasmiineae</taxon>
        <taxon>Mycenaceae</taxon>
        <taxon>Roridomyces</taxon>
    </lineage>
</organism>
<name>A0AAD7FYF9_9AGAR</name>
<dbReference type="Proteomes" id="UP001221142">
    <property type="component" value="Unassembled WGS sequence"/>
</dbReference>
<keyword evidence="4" id="KW-1185">Reference proteome</keyword>
<feature type="region of interest" description="Disordered" evidence="2">
    <location>
        <begin position="1"/>
        <end position="116"/>
    </location>
</feature>
<gene>
    <name evidence="3" type="ORF">FB45DRAFT_6297</name>
</gene>
<evidence type="ECO:0000313" key="3">
    <source>
        <dbReference type="EMBL" id="KAJ7649963.1"/>
    </source>
</evidence>
<feature type="compositionally biased region" description="Pro residues" evidence="2">
    <location>
        <begin position="7"/>
        <end position="22"/>
    </location>
</feature>
<accession>A0AAD7FYF9</accession>
<dbReference type="AlphaFoldDB" id="A0AAD7FYF9"/>
<feature type="coiled-coil region" evidence="1">
    <location>
        <begin position="153"/>
        <end position="187"/>
    </location>
</feature>